<evidence type="ECO:0000256" key="12">
    <source>
        <dbReference type="ARBA" id="ARBA00022989"/>
    </source>
</evidence>
<feature type="transmembrane region" description="Helical" evidence="21">
    <location>
        <begin position="109"/>
        <end position="126"/>
    </location>
</feature>
<keyword evidence="11 21" id="KW-1278">Translocase</keyword>
<dbReference type="SUPFAM" id="SSF56784">
    <property type="entry name" value="HAD-like"/>
    <property type="match status" value="1"/>
</dbReference>
<dbReference type="FunFam" id="2.70.150.10:FF:000023">
    <property type="entry name" value="Phospholipid-transporting ATPase"/>
    <property type="match status" value="1"/>
</dbReference>
<feature type="domain" description="P-type ATPase N-terminal" evidence="23">
    <location>
        <begin position="43"/>
        <end position="107"/>
    </location>
</feature>
<dbReference type="PANTHER" id="PTHR24092:SF165">
    <property type="entry name" value="PHOSPHOLIPID-TRANSPORTING ATPASE 8-RELATED"/>
    <property type="match status" value="1"/>
</dbReference>
<evidence type="ECO:0000256" key="2">
    <source>
        <dbReference type="ARBA" id="ARBA00004141"/>
    </source>
</evidence>
<feature type="binding site" evidence="17">
    <location>
        <position position="1268"/>
    </location>
    <ligand>
        <name>Zn(2+)</name>
        <dbReference type="ChEBI" id="CHEBI:29105"/>
    </ligand>
</feature>
<feature type="binding site" evidence="17">
    <location>
        <position position="1271"/>
    </location>
    <ligand>
        <name>Zn(2+)</name>
        <dbReference type="ChEBI" id="CHEBI:29105"/>
    </ligand>
</feature>
<keyword evidence="13 21" id="KW-0472">Membrane</keyword>
<dbReference type="EC" id="7.6.2.1" evidence="21"/>
<feature type="domain" description="P-type ATPase C-terminal" evidence="24">
    <location>
        <begin position="894"/>
        <end position="1043"/>
    </location>
</feature>
<feature type="transmembrane region" description="Helical" evidence="21">
    <location>
        <begin position="305"/>
        <end position="326"/>
    </location>
</feature>
<accession>A0A8J5CVE9</accession>
<evidence type="ECO:0000256" key="18">
    <source>
        <dbReference type="PIRSR" id="PIRSR606539-1"/>
    </source>
</evidence>
<dbReference type="GO" id="GO:0005524">
    <property type="term" value="F:ATP binding"/>
    <property type="evidence" value="ECO:0007669"/>
    <property type="project" value="UniProtKB-UniRule"/>
</dbReference>
<comment type="similarity">
    <text evidence="3">Belongs to the beta-class carbonic anhydrase family.</text>
</comment>
<evidence type="ECO:0000256" key="20">
    <source>
        <dbReference type="PIRSR" id="PIRSR606539-3"/>
    </source>
</evidence>
<dbReference type="SFLD" id="SFLDF00027">
    <property type="entry name" value="p-type_atpase"/>
    <property type="match status" value="1"/>
</dbReference>
<keyword evidence="14" id="KW-0456">Lyase</keyword>
<dbReference type="InterPro" id="IPR023214">
    <property type="entry name" value="HAD_sf"/>
</dbReference>
<evidence type="ECO:0000256" key="11">
    <source>
        <dbReference type="ARBA" id="ARBA00022967"/>
    </source>
</evidence>
<dbReference type="SFLD" id="SFLDS00003">
    <property type="entry name" value="Haloacid_Dehalogenase"/>
    <property type="match status" value="1"/>
</dbReference>
<dbReference type="InterPro" id="IPR036874">
    <property type="entry name" value="Carbonic_anhydrase_sf"/>
</dbReference>
<feature type="binding site" evidence="19">
    <location>
        <position position="430"/>
    </location>
    <ligand>
        <name>ATP</name>
        <dbReference type="ChEBI" id="CHEBI:30616"/>
    </ligand>
</feature>
<dbReference type="NCBIfam" id="TIGR01652">
    <property type="entry name" value="ATPase-Plipid"/>
    <property type="match status" value="1"/>
</dbReference>
<feature type="transmembrane region" description="Helical" evidence="21">
    <location>
        <begin position="85"/>
        <end position="103"/>
    </location>
</feature>
<dbReference type="CDD" id="cd00884">
    <property type="entry name" value="beta_CA_cladeB"/>
    <property type="match status" value="1"/>
</dbReference>
<feature type="binding site" evidence="20">
    <location>
        <position position="868"/>
    </location>
    <ligand>
        <name>Mg(2+)</name>
        <dbReference type="ChEBI" id="CHEBI:18420"/>
    </ligand>
</feature>
<dbReference type="InterPro" id="IPR023298">
    <property type="entry name" value="ATPase_P-typ_TM_dom_sf"/>
</dbReference>
<evidence type="ECO:0000256" key="8">
    <source>
        <dbReference type="ARBA" id="ARBA00022833"/>
    </source>
</evidence>
<dbReference type="InterPro" id="IPR008250">
    <property type="entry name" value="ATPase_P-typ_transduc_dom_A_sf"/>
</dbReference>
<feature type="binding site" evidence="19">
    <location>
        <position position="872"/>
    </location>
    <ligand>
        <name>ATP</name>
        <dbReference type="ChEBI" id="CHEBI:30616"/>
    </ligand>
</feature>
<dbReference type="InterPro" id="IPR023299">
    <property type="entry name" value="ATPase_P-typ_cyto_dom_N"/>
</dbReference>
<dbReference type="SUPFAM" id="SSF81665">
    <property type="entry name" value="Calcium ATPase, transmembrane domain M"/>
    <property type="match status" value="1"/>
</dbReference>
<evidence type="ECO:0000256" key="7">
    <source>
        <dbReference type="ARBA" id="ARBA00022741"/>
    </source>
</evidence>
<dbReference type="PROSITE" id="PS00704">
    <property type="entry name" value="PROK_CO2_ANHYDRASE_1"/>
    <property type="match status" value="1"/>
</dbReference>
<proteinExistence type="inferred from homology"/>
<evidence type="ECO:0000259" key="23">
    <source>
        <dbReference type="Pfam" id="PF16209"/>
    </source>
</evidence>
<evidence type="ECO:0000313" key="25">
    <source>
        <dbReference type="EMBL" id="KAG6471341.1"/>
    </source>
</evidence>
<comment type="catalytic activity">
    <reaction evidence="16">
        <text>hydrogencarbonate + H(+) = CO2 + H2O</text>
        <dbReference type="Rhea" id="RHEA:10748"/>
        <dbReference type="ChEBI" id="CHEBI:15377"/>
        <dbReference type="ChEBI" id="CHEBI:15378"/>
        <dbReference type="ChEBI" id="CHEBI:16526"/>
        <dbReference type="ChEBI" id="CHEBI:17544"/>
        <dbReference type="EC" id="4.2.1.1"/>
    </reaction>
</comment>
<feature type="binding site" evidence="20">
    <location>
        <position position="430"/>
    </location>
    <ligand>
        <name>Mg(2+)</name>
        <dbReference type="ChEBI" id="CHEBI:18420"/>
    </ligand>
</feature>
<comment type="similarity">
    <text evidence="4 21">Belongs to the cation transport ATPase (P-type) (TC 3.A.3) family. Type IV subfamily.</text>
</comment>
<name>A0A8J5CVE9_ZINOF</name>
<dbReference type="Gene3D" id="3.40.1050.10">
    <property type="entry name" value="Carbonic anhydrase"/>
    <property type="match status" value="1"/>
</dbReference>
<comment type="cofactor">
    <cofactor evidence="17">
        <name>Zn(2+)</name>
        <dbReference type="ChEBI" id="CHEBI:29105"/>
    </cofactor>
    <text evidence="17">Binds 1 zinc ion per subunit.</text>
</comment>
<dbReference type="InterPro" id="IPR044492">
    <property type="entry name" value="P_typ_ATPase_HD_dom"/>
</dbReference>
<feature type="transmembrane region" description="Helical" evidence="21">
    <location>
        <begin position="359"/>
        <end position="382"/>
    </location>
</feature>
<keyword evidence="7 19" id="KW-0547">Nucleotide-binding</keyword>
<keyword evidence="10 20" id="KW-0460">Magnesium</keyword>
<comment type="function">
    <text evidence="1">Reversible hydration of carbon dioxide.</text>
</comment>
<comment type="cofactor">
    <cofactor evidence="20">
        <name>Mg(2+)</name>
        <dbReference type="ChEBI" id="CHEBI:18420"/>
    </cofactor>
</comment>
<evidence type="ECO:0000256" key="15">
    <source>
        <dbReference type="ARBA" id="ARBA00034036"/>
    </source>
</evidence>
<feature type="binding site" evidence="19">
    <location>
        <position position="429"/>
    </location>
    <ligand>
        <name>ATP</name>
        <dbReference type="ChEBI" id="CHEBI:30616"/>
    </ligand>
</feature>
<organism evidence="25 26">
    <name type="scientific">Zingiber officinale</name>
    <name type="common">Ginger</name>
    <name type="synonym">Amomum zingiber</name>
    <dbReference type="NCBI Taxonomy" id="94328"/>
    <lineage>
        <taxon>Eukaryota</taxon>
        <taxon>Viridiplantae</taxon>
        <taxon>Streptophyta</taxon>
        <taxon>Embryophyta</taxon>
        <taxon>Tracheophyta</taxon>
        <taxon>Spermatophyta</taxon>
        <taxon>Magnoliopsida</taxon>
        <taxon>Liliopsida</taxon>
        <taxon>Zingiberales</taxon>
        <taxon>Zingiberaceae</taxon>
        <taxon>Zingiber</taxon>
    </lineage>
</organism>
<dbReference type="NCBIfam" id="TIGR01494">
    <property type="entry name" value="ATPase_P-type"/>
    <property type="match status" value="2"/>
</dbReference>
<dbReference type="GO" id="GO:0045332">
    <property type="term" value="P:phospholipid translocation"/>
    <property type="evidence" value="ECO:0007669"/>
    <property type="project" value="TreeGrafter"/>
</dbReference>
<feature type="binding site" evidence="19">
    <location>
        <position position="595"/>
    </location>
    <ligand>
        <name>ATP</name>
        <dbReference type="ChEBI" id="CHEBI:30616"/>
    </ligand>
</feature>
<feature type="transmembrane region" description="Helical" evidence="21">
    <location>
        <begin position="958"/>
        <end position="978"/>
    </location>
</feature>
<feature type="binding site" evidence="19">
    <location>
        <position position="618"/>
    </location>
    <ligand>
        <name>ATP</name>
        <dbReference type="ChEBI" id="CHEBI:30616"/>
    </ligand>
</feature>
<evidence type="ECO:0000256" key="21">
    <source>
        <dbReference type="RuleBase" id="RU362033"/>
    </source>
</evidence>
<dbReference type="PANTHER" id="PTHR24092">
    <property type="entry name" value="PROBABLE PHOSPHOLIPID-TRANSPORTING ATPASE"/>
    <property type="match status" value="1"/>
</dbReference>
<dbReference type="GO" id="GO:0140326">
    <property type="term" value="F:ATPase-coupled intramembrane lipid transporter activity"/>
    <property type="evidence" value="ECO:0007669"/>
    <property type="project" value="UniProtKB-EC"/>
</dbReference>
<feature type="transmembrane region" description="Helical" evidence="21">
    <location>
        <begin position="999"/>
        <end position="1019"/>
    </location>
</feature>
<dbReference type="PRINTS" id="PR00119">
    <property type="entry name" value="CATATPASE"/>
</dbReference>
<dbReference type="InterPro" id="IPR006539">
    <property type="entry name" value="P-type_ATPase_IV"/>
</dbReference>
<feature type="binding site" evidence="19">
    <location>
        <position position="734"/>
    </location>
    <ligand>
        <name>ATP</name>
        <dbReference type="ChEBI" id="CHEBI:30616"/>
    </ligand>
</feature>
<feature type="binding site" evidence="17">
    <location>
        <position position="1208"/>
    </location>
    <ligand>
        <name>Zn(2+)</name>
        <dbReference type="ChEBI" id="CHEBI:29105"/>
    </ligand>
</feature>
<keyword evidence="6 17" id="KW-0479">Metal-binding</keyword>
<feature type="binding site" evidence="19">
    <location>
        <position position="548"/>
    </location>
    <ligand>
        <name>ATP</name>
        <dbReference type="ChEBI" id="CHEBI:30616"/>
    </ligand>
</feature>
<dbReference type="CDD" id="cd02073">
    <property type="entry name" value="P-type_ATPase_APLT_Dnf-like"/>
    <property type="match status" value="1"/>
</dbReference>
<evidence type="ECO:0000256" key="13">
    <source>
        <dbReference type="ARBA" id="ARBA00023136"/>
    </source>
</evidence>
<feature type="binding site" evidence="20">
    <location>
        <position position="872"/>
    </location>
    <ligand>
        <name>Mg(2+)</name>
        <dbReference type="ChEBI" id="CHEBI:18420"/>
    </ligand>
</feature>
<comment type="subcellular location">
    <subcellularLocation>
        <location evidence="2 21">Membrane</location>
        <topology evidence="2 21">Multi-pass membrane protein</topology>
    </subcellularLocation>
</comment>
<dbReference type="Proteomes" id="UP000734854">
    <property type="component" value="Unassembled WGS sequence"/>
</dbReference>
<comment type="catalytic activity">
    <reaction evidence="15 21">
        <text>ATP + H2O + phospholipidSide 1 = ADP + phosphate + phospholipidSide 2.</text>
        <dbReference type="EC" id="7.6.2.1"/>
    </reaction>
</comment>
<evidence type="ECO:0000259" key="24">
    <source>
        <dbReference type="Pfam" id="PF16212"/>
    </source>
</evidence>
<evidence type="ECO:0000256" key="5">
    <source>
        <dbReference type="ARBA" id="ARBA00022692"/>
    </source>
</evidence>
<dbReference type="InterPro" id="IPR018303">
    <property type="entry name" value="ATPase_P-typ_P_site"/>
</dbReference>
<evidence type="ECO:0000256" key="6">
    <source>
        <dbReference type="ARBA" id="ARBA00022723"/>
    </source>
</evidence>
<sequence length="1365" mass="153631">MAGDRRRSVHLVEMGGLFGRRGHPSPAEPTSVGGDDDGYSRMVYCNGTASPESLDLDYPDNTISTTKYTVANFVPKSLFEQFRRVANFFFLIVACISFSPLAPYRAVSVLLPLVFVVGATMAKEAIEDWQRKKQDIEVNNRKVNVYDGAHSFYQTEWKKLRVGDIVRVEKDEFFPADLLLLSTSYHDGVCYVETMNLDGETNLKRKQSLEVTSTLHIDENLQNFKALVKCEDPNEKLYSFIGVLTNEGVQYPLSPKQILLRDSKLRNTHQVYGAVIFTGHDTKVMQNAMDPPSKRSNIERRMDKIIYVLFTSLVCICSISSIFFGIKTKQEINAGSYRWYLRPEKSSIFYDPNRTTLAAFFHFLTDLMLYGCLIPISLYISIEIVKVLQSMFIDRDQEMYCEESDKPARARTSNLNEELGQVHTILSDKTGTLTCNSMEFVKCSIAGISYGSKSCEAENNLSRVTEYDSSELHDKPVDLMRHNTQGFLERSPKGFNFKDNRLMHGQWIKEPNSDIIEKFFQVLAICHTAIPVVTKSDEIVYEAESPDEATFVTASRELGFEFYNRTQTSISLHQFDPKTGRKVDRTYELLNTLEFSSGRKRMSVIIRTEGDQLLLLCKGADSVIFERLAEHGNLFEHNTKRHISEYSESGLRTLAVAYRVLSAEEYITWHEEYLKAKNSINTDHDAIVDEVADRIERDLILLGATAVEDKLQKGVPECINKLAQAGINIWILTGDKLETAVNIGFSCQLLRRGMEQLIITLDQSDINALKKNGGRDAVEKTLHESVTKKIHEAQFRVSKMEGSGVPFALIIDGDSLAFAFSTNLEHPFLDLAVSCASVICCRTSPKQKALVTRLVKRKTRKITLAIGDGANDVGMLQEADIGVGISGVEGMQAVMSSDFAIAQFRFLERLLLVHGHCTLFVLCEQICYFFYKNITFGFTLFWFEAHAYFSGQPAYNDWFISFYSVAFTSLPVIALGVFDKDVPARLCIKDGIHNIFFSWPRILGWMFNGVCCSLIIYYFTTGAIFHQAFRQDGRAAGSDILGLLHMDPTLRYMGKYPSLVHFPSDLWFLPANDILECIPGGVPGEPAEDAYPFIRLAVENQCLKSQWEIPNFLRFRQRTIQGMVKGGDDTSSGCVISHTANLHSTIDHALIKKVRGISPPNSPFRSSLQMERLTFGFESFKKDVYEKKPELFSQLAQGQSPKYMVFACSDSRVCPSVVLGFQPGEAFIVRNIAAMVPPYCQKRYSGAGAAIEYAVLHLKVENIVVIGHSCCGGIKGLMSIKDDGTTTTDFIEEWVKVCLPAKEKVQGEFASLAFAEQCTECEKAAVKVSLENLKTYPFVKDAVEKGSLRLIGAHYDFVNGKFEIW</sequence>
<feature type="binding site" evidence="19">
    <location>
        <position position="735"/>
    </location>
    <ligand>
        <name>ATP</name>
        <dbReference type="ChEBI" id="CHEBI:30616"/>
    </ligand>
</feature>
<evidence type="ECO:0000313" key="26">
    <source>
        <dbReference type="Proteomes" id="UP000734854"/>
    </source>
</evidence>
<evidence type="ECO:0000256" key="19">
    <source>
        <dbReference type="PIRSR" id="PIRSR606539-2"/>
    </source>
</evidence>
<evidence type="ECO:0000256" key="9">
    <source>
        <dbReference type="ARBA" id="ARBA00022840"/>
    </source>
</evidence>
<evidence type="ECO:0000256" key="4">
    <source>
        <dbReference type="ARBA" id="ARBA00008109"/>
    </source>
</evidence>
<dbReference type="GO" id="GO:0015976">
    <property type="term" value="P:carbon utilization"/>
    <property type="evidence" value="ECO:0007669"/>
    <property type="project" value="InterPro"/>
</dbReference>
<dbReference type="Gene3D" id="2.70.150.10">
    <property type="entry name" value="Calcium-transporting ATPase, cytoplasmic transduction domain A"/>
    <property type="match status" value="1"/>
</dbReference>
<dbReference type="Gene3D" id="3.40.50.1000">
    <property type="entry name" value="HAD superfamily/HAD-like"/>
    <property type="match status" value="1"/>
</dbReference>
<feature type="binding site" evidence="19">
    <location>
        <position position="652"/>
    </location>
    <ligand>
        <name>ATP</name>
        <dbReference type="ChEBI" id="CHEBI:30616"/>
    </ligand>
</feature>
<dbReference type="GO" id="GO:0004089">
    <property type="term" value="F:carbonate dehydratase activity"/>
    <property type="evidence" value="ECO:0007669"/>
    <property type="project" value="UniProtKB-EC"/>
</dbReference>
<dbReference type="InterPro" id="IPR032630">
    <property type="entry name" value="P_typ_ATPase_c"/>
</dbReference>
<evidence type="ECO:0000256" key="10">
    <source>
        <dbReference type="ARBA" id="ARBA00022842"/>
    </source>
</evidence>
<feature type="active site" description="4-aspartylphosphate intermediate" evidence="18">
    <location>
        <position position="428"/>
    </location>
</feature>
<dbReference type="GO" id="GO:0000287">
    <property type="term" value="F:magnesium ion binding"/>
    <property type="evidence" value="ECO:0007669"/>
    <property type="project" value="UniProtKB-UniRule"/>
</dbReference>
<keyword evidence="8 17" id="KW-0862">Zinc</keyword>
<evidence type="ECO:0000256" key="14">
    <source>
        <dbReference type="ARBA" id="ARBA00023239"/>
    </source>
</evidence>
<dbReference type="SUPFAM" id="SSF53056">
    <property type="entry name" value="beta-carbonic anhydrase, cab"/>
    <property type="match status" value="1"/>
</dbReference>
<gene>
    <name evidence="25" type="ORF">ZIOFF_068782</name>
</gene>
<dbReference type="SFLD" id="SFLDG00002">
    <property type="entry name" value="C1.7:_P-type_atpase_like"/>
    <property type="match status" value="1"/>
</dbReference>
<evidence type="ECO:0000256" key="3">
    <source>
        <dbReference type="ARBA" id="ARBA00006217"/>
    </source>
</evidence>
<keyword evidence="26" id="KW-1185">Reference proteome</keyword>
<dbReference type="Pfam" id="PF00484">
    <property type="entry name" value="Pro_CA"/>
    <property type="match status" value="1"/>
</dbReference>
<dbReference type="InterPro" id="IPR001757">
    <property type="entry name" value="P_typ_ATPase"/>
</dbReference>
<evidence type="ECO:0000256" key="22">
    <source>
        <dbReference type="SAM" id="MobiDB-lite"/>
    </source>
</evidence>
<feature type="region of interest" description="Disordered" evidence="22">
    <location>
        <begin position="16"/>
        <end position="37"/>
    </location>
</feature>
<dbReference type="SMART" id="SM00947">
    <property type="entry name" value="Pro_CA"/>
    <property type="match status" value="1"/>
</dbReference>
<dbReference type="GO" id="GO:0005886">
    <property type="term" value="C:plasma membrane"/>
    <property type="evidence" value="ECO:0007669"/>
    <property type="project" value="TreeGrafter"/>
</dbReference>
<dbReference type="Pfam" id="PF13246">
    <property type="entry name" value="Cation_ATPase"/>
    <property type="match status" value="1"/>
</dbReference>
<dbReference type="Gene3D" id="3.40.1110.10">
    <property type="entry name" value="Calcium-transporting ATPase, cytoplasmic domain N"/>
    <property type="match status" value="1"/>
</dbReference>
<dbReference type="Pfam" id="PF16209">
    <property type="entry name" value="PhoLip_ATPase_N"/>
    <property type="match status" value="1"/>
</dbReference>
<dbReference type="InterPro" id="IPR032631">
    <property type="entry name" value="P-type_ATPase_N"/>
</dbReference>
<dbReference type="InterPro" id="IPR036412">
    <property type="entry name" value="HAD-like_sf"/>
</dbReference>
<evidence type="ECO:0000256" key="16">
    <source>
        <dbReference type="ARBA" id="ARBA00048348"/>
    </source>
</evidence>
<keyword evidence="9 19" id="KW-0067">ATP-binding</keyword>
<dbReference type="SUPFAM" id="SSF81653">
    <property type="entry name" value="Calcium ATPase, transduction domain A"/>
    <property type="match status" value="1"/>
</dbReference>
<dbReference type="Pfam" id="PF16212">
    <property type="entry name" value="PhoLip_ATPase_C"/>
    <property type="match status" value="1"/>
</dbReference>
<dbReference type="EMBL" id="JACMSC010000020">
    <property type="protein sequence ID" value="KAG6471341.1"/>
    <property type="molecule type" value="Genomic_DNA"/>
</dbReference>
<feature type="binding site" evidence="17">
    <location>
        <position position="1210"/>
    </location>
    <ligand>
        <name>Zn(2+)</name>
        <dbReference type="ChEBI" id="CHEBI:29105"/>
    </ligand>
</feature>
<dbReference type="FunFam" id="3.40.50.1000:FF:000014">
    <property type="entry name" value="Phospholipid-transporting ATPase"/>
    <property type="match status" value="1"/>
</dbReference>
<dbReference type="InterPro" id="IPR001765">
    <property type="entry name" value="Carbonic_anhydrase"/>
</dbReference>
<evidence type="ECO:0000256" key="1">
    <source>
        <dbReference type="ARBA" id="ARBA00002904"/>
    </source>
</evidence>
<keyword evidence="12 21" id="KW-1133">Transmembrane helix</keyword>
<dbReference type="InterPro" id="IPR045066">
    <property type="entry name" value="Beta_CA_cladeB"/>
</dbReference>
<dbReference type="PROSITE" id="PS00154">
    <property type="entry name" value="ATPASE_E1_E2"/>
    <property type="match status" value="1"/>
</dbReference>
<protein>
    <recommendedName>
        <fullName evidence="21">Phospholipid-transporting ATPase</fullName>
        <ecNumber evidence="21">7.6.2.1</ecNumber>
    </recommendedName>
</protein>
<dbReference type="GO" id="GO:0008270">
    <property type="term" value="F:zinc ion binding"/>
    <property type="evidence" value="ECO:0007669"/>
    <property type="project" value="InterPro"/>
</dbReference>
<keyword evidence="5 21" id="KW-0812">Transmembrane</keyword>
<dbReference type="FunFam" id="3.40.1050.10:FF:000003">
    <property type="entry name" value="Carbonic anhydrase"/>
    <property type="match status" value="1"/>
</dbReference>
<feature type="binding site" evidence="19">
    <location>
        <position position="428"/>
    </location>
    <ligand>
        <name>ATP</name>
        <dbReference type="ChEBI" id="CHEBI:30616"/>
    </ligand>
</feature>
<dbReference type="InterPro" id="IPR015892">
    <property type="entry name" value="Carbonic_anhydrase_CS"/>
</dbReference>
<dbReference type="GO" id="GO:0016887">
    <property type="term" value="F:ATP hydrolysis activity"/>
    <property type="evidence" value="ECO:0007669"/>
    <property type="project" value="InterPro"/>
</dbReference>
<reference evidence="25 26" key="1">
    <citation type="submission" date="2020-08" db="EMBL/GenBank/DDBJ databases">
        <title>Plant Genome Project.</title>
        <authorList>
            <person name="Zhang R.-G."/>
        </authorList>
    </citation>
    <scope>NUCLEOTIDE SEQUENCE [LARGE SCALE GENOMIC DNA]</scope>
    <source>
        <tissue evidence="25">Rhizome</tissue>
    </source>
</reference>
<comment type="caution">
    <text evidence="25">The sequence shown here is derived from an EMBL/GenBank/DDBJ whole genome shotgun (WGS) entry which is preliminary data.</text>
</comment>
<feature type="binding site" evidence="20">
    <location>
        <position position="428"/>
    </location>
    <ligand>
        <name>Mg(2+)</name>
        <dbReference type="ChEBI" id="CHEBI:18420"/>
    </ligand>
</feature>
<dbReference type="SUPFAM" id="SSF81660">
    <property type="entry name" value="Metal cation-transporting ATPase, ATP-binding domain N"/>
    <property type="match status" value="1"/>
</dbReference>
<feature type="binding site" evidence="19">
    <location>
        <position position="848"/>
    </location>
    <ligand>
        <name>ATP</name>
        <dbReference type="ChEBI" id="CHEBI:30616"/>
    </ligand>
</feature>
<feature type="binding site" evidence="19">
    <location>
        <position position="871"/>
    </location>
    <ligand>
        <name>ATP</name>
        <dbReference type="ChEBI" id="CHEBI:30616"/>
    </ligand>
</feature>
<evidence type="ECO:0000256" key="17">
    <source>
        <dbReference type="PIRSR" id="PIRSR601765-1"/>
    </source>
</evidence>
<feature type="binding site" evidence="19">
    <location>
        <position position="842"/>
    </location>
    <ligand>
        <name>ATP</name>
        <dbReference type="ChEBI" id="CHEBI:30616"/>
    </ligand>
</feature>
<feature type="binding site" evidence="19">
    <location>
        <position position="733"/>
    </location>
    <ligand>
        <name>ATP</name>
        <dbReference type="ChEBI" id="CHEBI:30616"/>
    </ligand>
</feature>
<dbReference type="PROSITE" id="PS00705">
    <property type="entry name" value="PROK_CO2_ANHYDRASE_2"/>
    <property type="match status" value="1"/>
</dbReference>